<keyword evidence="2" id="KW-1185">Reference proteome</keyword>
<sequence length="140" mass="15804">MGGGRSNGDREERWVRWCATRARFDGFMAELKKMEWCGGGSFQWSEGEGEGDGCEMLWVVSTGSGERGRIGEGRRWSAGEKMRRGRRRGAEEELVVSEMRGREGTGDCFRRVCFGGREKKWEERIERREGGGGGLAEGRE</sequence>
<dbReference type="EMBL" id="JACEIK010002012">
    <property type="protein sequence ID" value="MCD9558445.1"/>
    <property type="molecule type" value="Genomic_DNA"/>
</dbReference>
<protein>
    <submittedName>
        <fullName evidence="1">Uncharacterized protein</fullName>
    </submittedName>
</protein>
<name>A0ABS8UIH6_DATST</name>
<evidence type="ECO:0000313" key="2">
    <source>
        <dbReference type="Proteomes" id="UP000823775"/>
    </source>
</evidence>
<dbReference type="Proteomes" id="UP000823775">
    <property type="component" value="Unassembled WGS sequence"/>
</dbReference>
<reference evidence="1 2" key="1">
    <citation type="journal article" date="2021" name="BMC Genomics">
        <title>Datura genome reveals duplications of psychoactive alkaloid biosynthetic genes and high mutation rate following tissue culture.</title>
        <authorList>
            <person name="Rajewski A."/>
            <person name="Carter-House D."/>
            <person name="Stajich J."/>
            <person name="Litt A."/>
        </authorList>
    </citation>
    <scope>NUCLEOTIDE SEQUENCE [LARGE SCALE GENOMIC DNA]</scope>
    <source>
        <strain evidence="1">AR-01</strain>
    </source>
</reference>
<organism evidence="1 2">
    <name type="scientific">Datura stramonium</name>
    <name type="common">Jimsonweed</name>
    <name type="synonym">Common thornapple</name>
    <dbReference type="NCBI Taxonomy" id="4076"/>
    <lineage>
        <taxon>Eukaryota</taxon>
        <taxon>Viridiplantae</taxon>
        <taxon>Streptophyta</taxon>
        <taxon>Embryophyta</taxon>
        <taxon>Tracheophyta</taxon>
        <taxon>Spermatophyta</taxon>
        <taxon>Magnoliopsida</taxon>
        <taxon>eudicotyledons</taxon>
        <taxon>Gunneridae</taxon>
        <taxon>Pentapetalae</taxon>
        <taxon>asterids</taxon>
        <taxon>lamiids</taxon>
        <taxon>Solanales</taxon>
        <taxon>Solanaceae</taxon>
        <taxon>Solanoideae</taxon>
        <taxon>Datureae</taxon>
        <taxon>Datura</taxon>
    </lineage>
</organism>
<evidence type="ECO:0000313" key="1">
    <source>
        <dbReference type="EMBL" id="MCD9558445.1"/>
    </source>
</evidence>
<comment type="caution">
    <text evidence="1">The sequence shown here is derived from an EMBL/GenBank/DDBJ whole genome shotgun (WGS) entry which is preliminary data.</text>
</comment>
<proteinExistence type="predicted"/>
<accession>A0ABS8UIH6</accession>
<gene>
    <name evidence="1" type="ORF">HAX54_015823</name>
</gene>